<reference evidence="2" key="1">
    <citation type="submission" date="2023-04" db="EMBL/GenBank/DDBJ databases">
        <authorList>
            <consortium name="ELIXIR-Norway"/>
        </authorList>
    </citation>
    <scope>NUCLEOTIDE SEQUENCE [LARGE SCALE GENOMIC DNA]</scope>
</reference>
<gene>
    <name evidence="2" type="ORF">MRATA1EN1_LOCUS2745</name>
</gene>
<evidence type="ECO:0000256" key="1">
    <source>
        <dbReference type="SAM" id="MobiDB-lite"/>
    </source>
</evidence>
<protein>
    <submittedName>
        <fullName evidence="2">Uncharacterized protein</fullName>
    </submittedName>
</protein>
<feature type="region of interest" description="Disordered" evidence="1">
    <location>
        <begin position="1"/>
        <end position="50"/>
    </location>
</feature>
<dbReference type="Proteomes" id="UP001176941">
    <property type="component" value="Chromosome 11"/>
</dbReference>
<feature type="region of interest" description="Disordered" evidence="1">
    <location>
        <begin position="78"/>
        <end position="149"/>
    </location>
</feature>
<sequence>MVNHEVAAQAQSSQHFPGPRNPASFLSVREEISRPSGSRTTATEPAGWSSWVRPWAARSRAEGGIWLSRGEHTAMLPLNSEHFTGPAPPGCAASGDSPFPAPPAERGVPGPGERLCQARRSPGPAPREDALYPPPRRRSETTPGRVQGL</sequence>
<accession>A0ABN8Y015</accession>
<dbReference type="EMBL" id="OX459947">
    <property type="protein sequence ID" value="CAI9153783.1"/>
    <property type="molecule type" value="Genomic_DNA"/>
</dbReference>
<organism evidence="2 3">
    <name type="scientific">Rangifer tarandus platyrhynchus</name>
    <name type="common">Svalbard reindeer</name>
    <dbReference type="NCBI Taxonomy" id="3082113"/>
    <lineage>
        <taxon>Eukaryota</taxon>
        <taxon>Metazoa</taxon>
        <taxon>Chordata</taxon>
        <taxon>Craniata</taxon>
        <taxon>Vertebrata</taxon>
        <taxon>Euteleostomi</taxon>
        <taxon>Mammalia</taxon>
        <taxon>Eutheria</taxon>
        <taxon>Laurasiatheria</taxon>
        <taxon>Artiodactyla</taxon>
        <taxon>Ruminantia</taxon>
        <taxon>Pecora</taxon>
        <taxon>Cervidae</taxon>
        <taxon>Odocoileinae</taxon>
        <taxon>Rangifer</taxon>
    </lineage>
</organism>
<evidence type="ECO:0000313" key="2">
    <source>
        <dbReference type="EMBL" id="CAI9153783.1"/>
    </source>
</evidence>
<proteinExistence type="predicted"/>
<evidence type="ECO:0000313" key="3">
    <source>
        <dbReference type="Proteomes" id="UP001176941"/>
    </source>
</evidence>
<name>A0ABN8Y015_RANTA</name>
<keyword evidence="3" id="KW-1185">Reference proteome</keyword>